<dbReference type="Proteomes" id="UP000287651">
    <property type="component" value="Unassembled WGS sequence"/>
</dbReference>
<name>A0A426Z9C4_ENSVE</name>
<proteinExistence type="predicted"/>
<dbReference type="EMBL" id="AMZH03007718">
    <property type="protein sequence ID" value="RRT60597.1"/>
    <property type="molecule type" value="Genomic_DNA"/>
</dbReference>
<organism evidence="1 2">
    <name type="scientific">Ensete ventricosum</name>
    <name type="common">Abyssinian banana</name>
    <name type="synonym">Musa ensete</name>
    <dbReference type="NCBI Taxonomy" id="4639"/>
    <lineage>
        <taxon>Eukaryota</taxon>
        <taxon>Viridiplantae</taxon>
        <taxon>Streptophyta</taxon>
        <taxon>Embryophyta</taxon>
        <taxon>Tracheophyta</taxon>
        <taxon>Spermatophyta</taxon>
        <taxon>Magnoliopsida</taxon>
        <taxon>Liliopsida</taxon>
        <taxon>Zingiberales</taxon>
        <taxon>Musaceae</taxon>
        <taxon>Ensete</taxon>
    </lineage>
</organism>
<dbReference type="AlphaFoldDB" id="A0A426Z9C4"/>
<evidence type="ECO:0000313" key="1">
    <source>
        <dbReference type="EMBL" id="RRT60597.1"/>
    </source>
</evidence>
<gene>
    <name evidence="1" type="ORF">B296_00044843</name>
</gene>
<sequence>MTARTLFKACLRKLCALIEGEKHEAKLDLFCRPRTRPIRHFFSGYEMGTVEKDRTFAPKIDEHEAMSVDAIREDQILLIRTKKKS</sequence>
<protein>
    <submittedName>
        <fullName evidence="1">Uncharacterized protein</fullName>
    </submittedName>
</protein>
<accession>A0A426Z9C4</accession>
<evidence type="ECO:0000313" key="2">
    <source>
        <dbReference type="Proteomes" id="UP000287651"/>
    </source>
</evidence>
<reference evidence="1 2" key="1">
    <citation type="journal article" date="2014" name="Agronomy (Basel)">
        <title>A Draft Genome Sequence for Ensete ventricosum, the Drought-Tolerant Tree Against Hunger.</title>
        <authorList>
            <person name="Harrison J."/>
            <person name="Moore K.A."/>
            <person name="Paszkiewicz K."/>
            <person name="Jones T."/>
            <person name="Grant M."/>
            <person name="Ambacheew D."/>
            <person name="Muzemil S."/>
            <person name="Studholme D.J."/>
        </authorList>
    </citation>
    <scope>NUCLEOTIDE SEQUENCE [LARGE SCALE GENOMIC DNA]</scope>
</reference>
<comment type="caution">
    <text evidence="1">The sequence shown here is derived from an EMBL/GenBank/DDBJ whole genome shotgun (WGS) entry which is preliminary data.</text>
</comment>